<dbReference type="PROSITE" id="PS51347">
    <property type="entry name" value="PHOSPHOTRIESTERASE_2"/>
    <property type="match status" value="1"/>
</dbReference>
<dbReference type="Pfam" id="PF02126">
    <property type="entry name" value="PTE"/>
    <property type="match status" value="1"/>
</dbReference>
<evidence type="ECO:0000256" key="2">
    <source>
        <dbReference type="ARBA" id="ARBA00022801"/>
    </source>
</evidence>
<sequence length="350" mass="37191">MSAVHGQQDACICHDDGMSGTGPVPAIQTVTGPISPDDLGRTLMHEHLTVGWPGAESHTTVARRSRADVVAVCMDRIAELQELGYSTLVDPCPNDLGRDVSLLVEVSEATGFNIICATGLYKESEGGHAYWSFKARYEDVTAVMAEMFESELTDGVGGSGARPGILKVATGLGGMTDHERRVFDAAAAAALATGAPITTHTDEGTVGDLQQEVLTGAGVPAHRILVGHSCGTTDADYHERIAAGGSYLGFDRFGIAALQPDTDRVASLVEVIRRGYGDRVVVSHDSVWCWQGEPFPARSMGRLGEIFDPTRFDREIVPMLLEAGVEGAEVEALVVDNPRRFFTGEPLPAG</sequence>
<evidence type="ECO:0000256" key="1">
    <source>
        <dbReference type="ARBA" id="ARBA00022723"/>
    </source>
</evidence>
<dbReference type="SUPFAM" id="SSF51556">
    <property type="entry name" value="Metallo-dependent hydrolases"/>
    <property type="match status" value="1"/>
</dbReference>
<organism evidence="3">
    <name type="scientific">marine metagenome</name>
    <dbReference type="NCBI Taxonomy" id="408172"/>
    <lineage>
        <taxon>unclassified sequences</taxon>
        <taxon>metagenomes</taxon>
        <taxon>ecological metagenomes</taxon>
    </lineage>
</organism>
<gene>
    <name evidence="3" type="ORF">METZ01_LOCUS129708</name>
</gene>
<proteinExistence type="predicted"/>
<dbReference type="PIRSF" id="PIRSF016839">
    <property type="entry name" value="PhP"/>
    <property type="match status" value="1"/>
</dbReference>
<dbReference type="AlphaFoldDB" id="A0A381YIK0"/>
<dbReference type="InterPro" id="IPR032466">
    <property type="entry name" value="Metal_Hydrolase"/>
</dbReference>
<protein>
    <recommendedName>
        <fullName evidence="4">Phosphotriesterase-related protein</fullName>
    </recommendedName>
</protein>
<dbReference type="GO" id="GO:0008270">
    <property type="term" value="F:zinc ion binding"/>
    <property type="evidence" value="ECO:0007669"/>
    <property type="project" value="InterPro"/>
</dbReference>
<reference evidence="3" key="1">
    <citation type="submission" date="2018-05" db="EMBL/GenBank/DDBJ databases">
        <authorList>
            <person name="Lanie J.A."/>
            <person name="Ng W.-L."/>
            <person name="Kazmierczak K.M."/>
            <person name="Andrzejewski T.M."/>
            <person name="Davidsen T.M."/>
            <person name="Wayne K.J."/>
            <person name="Tettelin H."/>
            <person name="Glass J.I."/>
            <person name="Rusch D."/>
            <person name="Podicherti R."/>
            <person name="Tsui H.-C.T."/>
            <person name="Winkler M.E."/>
        </authorList>
    </citation>
    <scope>NUCLEOTIDE SEQUENCE</scope>
</reference>
<dbReference type="PANTHER" id="PTHR10819:SF3">
    <property type="entry name" value="PHOSPHOTRIESTERASE-RELATED PROTEIN"/>
    <property type="match status" value="1"/>
</dbReference>
<dbReference type="Gene3D" id="3.20.20.140">
    <property type="entry name" value="Metal-dependent hydrolases"/>
    <property type="match status" value="1"/>
</dbReference>
<dbReference type="InterPro" id="IPR017947">
    <property type="entry name" value="AryldialkylPase_Zn-BS"/>
</dbReference>
<evidence type="ECO:0008006" key="4">
    <source>
        <dbReference type="Google" id="ProtNLM"/>
    </source>
</evidence>
<name>A0A381YIK0_9ZZZZ</name>
<evidence type="ECO:0000313" key="3">
    <source>
        <dbReference type="EMBL" id="SVA76854.1"/>
    </source>
</evidence>
<dbReference type="PANTHER" id="PTHR10819">
    <property type="entry name" value="PHOSPHOTRIESTERASE-RELATED"/>
    <property type="match status" value="1"/>
</dbReference>
<dbReference type="PROSITE" id="PS01322">
    <property type="entry name" value="PHOSPHOTRIESTERASE_1"/>
    <property type="match status" value="1"/>
</dbReference>
<keyword evidence="2" id="KW-0378">Hydrolase</keyword>
<dbReference type="EMBL" id="UINC01018322">
    <property type="protein sequence ID" value="SVA76854.1"/>
    <property type="molecule type" value="Genomic_DNA"/>
</dbReference>
<dbReference type="GO" id="GO:0016788">
    <property type="term" value="F:hydrolase activity, acting on ester bonds"/>
    <property type="evidence" value="ECO:0007669"/>
    <property type="project" value="InterPro"/>
</dbReference>
<accession>A0A381YIK0</accession>
<dbReference type="InterPro" id="IPR001559">
    <property type="entry name" value="Phosphotriesterase"/>
</dbReference>
<keyword evidence="1" id="KW-0479">Metal-binding</keyword>